<protein>
    <submittedName>
        <fullName evidence="10">Zinc finger protein</fullName>
    </submittedName>
</protein>
<organism evidence="10 11">
    <name type="scientific">Ciona intestinalis</name>
    <name type="common">Transparent sea squirt</name>
    <name type="synonym">Ascidia intestinalis</name>
    <dbReference type="NCBI Taxonomy" id="7719"/>
    <lineage>
        <taxon>Eukaryota</taxon>
        <taxon>Metazoa</taxon>
        <taxon>Chordata</taxon>
        <taxon>Tunicata</taxon>
        <taxon>Ascidiacea</taxon>
        <taxon>Phlebobranchia</taxon>
        <taxon>Cionidae</taxon>
        <taxon>Ciona</taxon>
    </lineage>
</organism>
<evidence type="ECO:0000313" key="11">
    <source>
        <dbReference type="Proteomes" id="UP000008144"/>
    </source>
</evidence>
<feature type="region of interest" description="Disordered" evidence="8">
    <location>
        <begin position="223"/>
        <end position="268"/>
    </location>
</feature>
<evidence type="ECO:0000256" key="2">
    <source>
        <dbReference type="ARBA" id="ARBA00022723"/>
    </source>
</evidence>
<feature type="region of interest" description="Disordered" evidence="8">
    <location>
        <begin position="81"/>
        <end position="105"/>
    </location>
</feature>
<keyword evidence="11" id="KW-1185">Reference proteome</keyword>
<dbReference type="SMART" id="SM00355">
    <property type="entry name" value="ZnF_C2H2"/>
    <property type="match status" value="3"/>
</dbReference>
<dbReference type="InterPro" id="IPR036236">
    <property type="entry name" value="Znf_C2H2_sf"/>
</dbReference>
<feature type="compositionally biased region" description="Acidic residues" evidence="8">
    <location>
        <begin position="292"/>
        <end position="301"/>
    </location>
</feature>
<reference evidence="10" key="3">
    <citation type="submission" date="2025-09" db="UniProtKB">
        <authorList>
            <consortium name="Ensembl"/>
        </authorList>
    </citation>
    <scope>IDENTIFICATION</scope>
</reference>
<feature type="compositionally biased region" description="Polar residues" evidence="8">
    <location>
        <begin position="335"/>
        <end position="351"/>
    </location>
</feature>
<dbReference type="FunFam" id="3.30.160.60:FF:000018">
    <property type="entry name" value="Krueppel-like factor 15"/>
    <property type="match status" value="1"/>
</dbReference>
<dbReference type="Pfam" id="PF00096">
    <property type="entry name" value="zf-C2H2"/>
    <property type="match status" value="3"/>
</dbReference>
<evidence type="ECO:0000256" key="3">
    <source>
        <dbReference type="ARBA" id="ARBA00022737"/>
    </source>
</evidence>
<dbReference type="PANTHER" id="PTHR23235">
    <property type="entry name" value="KRUEPPEL-LIKE TRANSCRIPTION FACTOR"/>
    <property type="match status" value="1"/>
</dbReference>
<keyword evidence="2" id="KW-0479">Metal-binding</keyword>
<evidence type="ECO:0000259" key="9">
    <source>
        <dbReference type="PROSITE" id="PS50157"/>
    </source>
</evidence>
<feature type="domain" description="C2H2-type" evidence="9">
    <location>
        <begin position="434"/>
        <end position="461"/>
    </location>
</feature>
<keyword evidence="6" id="KW-0539">Nucleus</keyword>
<gene>
    <name evidence="10" type="primary">zf(c2h2)-23</name>
</gene>
<evidence type="ECO:0000256" key="8">
    <source>
        <dbReference type="SAM" id="MobiDB-lite"/>
    </source>
</evidence>
<dbReference type="SUPFAM" id="SSF57667">
    <property type="entry name" value="beta-beta-alpha zinc fingers"/>
    <property type="match status" value="2"/>
</dbReference>
<dbReference type="PROSITE" id="PS00028">
    <property type="entry name" value="ZINC_FINGER_C2H2_1"/>
    <property type="match status" value="3"/>
</dbReference>
<dbReference type="PROSITE" id="PS50157">
    <property type="entry name" value="ZINC_FINGER_C2H2_2"/>
    <property type="match status" value="3"/>
</dbReference>
<reference evidence="10" key="2">
    <citation type="submission" date="2025-08" db="UniProtKB">
        <authorList>
            <consortium name="Ensembl"/>
        </authorList>
    </citation>
    <scope>IDENTIFICATION</scope>
</reference>
<feature type="region of interest" description="Disordered" evidence="8">
    <location>
        <begin position="287"/>
        <end position="315"/>
    </location>
</feature>
<dbReference type="FunFam" id="3.30.160.60:FF:000624">
    <property type="entry name" value="zinc finger protein 697"/>
    <property type="match status" value="1"/>
</dbReference>
<dbReference type="HOGENOM" id="CLU_047568_0_0_1"/>
<keyword evidence="5" id="KW-0862">Zinc</keyword>
<dbReference type="GO" id="GO:0008270">
    <property type="term" value="F:zinc ion binding"/>
    <property type="evidence" value="ECO:0007669"/>
    <property type="project" value="UniProtKB-KW"/>
</dbReference>
<reference evidence="11" key="1">
    <citation type="journal article" date="2002" name="Science">
        <title>The draft genome of Ciona intestinalis: insights into chordate and vertebrate origins.</title>
        <authorList>
            <person name="Dehal P."/>
            <person name="Satou Y."/>
            <person name="Campbell R.K."/>
            <person name="Chapman J."/>
            <person name="Degnan B."/>
            <person name="De Tomaso A."/>
            <person name="Davidson B."/>
            <person name="Di Gregorio A."/>
            <person name="Gelpke M."/>
            <person name="Goodstein D.M."/>
            <person name="Harafuji N."/>
            <person name="Hastings K.E."/>
            <person name="Ho I."/>
            <person name="Hotta K."/>
            <person name="Huang W."/>
            <person name="Kawashima T."/>
            <person name="Lemaire P."/>
            <person name="Martinez D."/>
            <person name="Meinertzhagen I.A."/>
            <person name="Necula S."/>
            <person name="Nonaka M."/>
            <person name="Putnam N."/>
            <person name="Rash S."/>
            <person name="Saiga H."/>
            <person name="Satake M."/>
            <person name="Terry A."/>
            <person name="Yamada L."/>
            <person name="Wang H.G."/>
            <person name="Awazu S."/>
            <person name="Azumi K."/>
            <person name="Boore J."/>
            <person name="Branno M."/>
            <person name="Chin-Bow S."/>
            <person name="DeSantis R."/>
            <person name="Doyle S."/>
            <person name="Francino P."/>
            <person name="Keys D.N."/>
            <person name="Haga S."/>
            <person name="Hayashi H."/>
            <person name="Hino K."/>
            <person name="Imai K.S."/>
            <person name="Inaba K."/>
            <person name="Kano S."/>
            <person name="Kobayashi K."/>
            <person name="Kobayashi M."/>
            <person name="Lee B.I."/>
            <person name="Makabe K.W."/>
            <person name="Manohar C."/>
            <person name="Matassi G."/>
            <person name="Medina M."/>
            <person name="Mochizuki Y."/>
            <person name="Mount S."/>
            <person name="Morishita T."/>
            <person name="Miura S."/>
            <person name="Nakayama A."/>
            <person name="Nishizaka S."/>
            <person name="Nomoto H."/>
            <person name="Ohta F."/>
            <person name="Oishi K."/>
            <person name="Rigoutsos I."/>
            <person name="Sano M."/>
            <person name="Sasaki A."/>
            <person name="Sasakura Y."/>
            <person name="Shoguchi E."/>
            <person name="Shin-i T."/>
            <person name="Spagnuolo A."/>
            <person name="Stainier D."/>
            <person name="Suzuki M.M."/>
            <person name="Tassy O."/>
            <person name="Takatori N."/>
            <person name="Tokuoka M."/>
            <person name="Yagi K."/>
            <person name="Yoshizaki F."/>
            <person name="Wada S."/>
            <person name="Zhang C."/>
            <person name="Hyatt P.D."/>
            <person name="Larimer F."/>
            <person name="Detter C."/>
            <person name="Doggett N."/>
            <person name="Glavina T."/>
            <person name="Hawkins T."/>
            <person name="Richardson P."/>
            <person name="Lucas S."/>
            <person name="Kohara Y."/>
            <person name="Levine M."/>
            <person name="Satoh N."/>
            <person name="Rokhsar D.S."/>
        </authorList>
    </citation>
    <scope>NUCLEOTIDE SEQUENCE [LARGE SCALE GENOMIC DNA]</scope>
</reference>
<name>F6S0Y6_CIOIN</name>
<dbReference type="FunFam" id="3.30.160.60:FF:000021">
    <property type="entry name" value="Basic krueppel-like factor 3"/>
    <property type="match status" value="1"/>
</dbReference>
<keyword evidence="4 7" id="KW-0863">Zinc-finger</keyword>
<feature type="domain" description="C2H2-type" evidence="9">
    <location>
        <begin position="374"/>
        <end position="403"/>
    </location>
</feature>
<evidence type="ECO:0000256" key="4">
    <source>
        <dbReference type="ARBA" id="ARBA00022771"/>
    </source>
</evidence>
<dbReference type="PANTHER" id="PTHR23235:SF150">
    <property type="entry name" value="KRUEPPEL-LIKE FACTOR LUNA"/>
    <property type="match status" value="1"/>
</dbReference>
<feature type="compositionally biased region" description="Polar residues" evidence="8">
    <location>
        <begin position="242"/>
        <end position="268"/>
    </location>
</feature>
<dbReference type="GO" id="GO:0005634">
    <property type="term" value="C:nucleus"/>
    <property type="evidence" value="ECO:0007669"/>
    <property type="project" value="UniProtKB-SubCell"/>
</dbReference>
<evidence type="ECO:0000256" key="7">
    <source>
        <dbReference type="PROSITE-ProRule" id="PRU00042"/>
    </source>
</evidence>
<accession>F6S0Y6</accession>
<dbReference type="InterPro" id="IPR013087">
    <property type="entry name" value="Znf_C2H2_type"/>
</dbReference>
<evidence type="ECO:0000256" key="1">
    <source>
        <dbReference type="ARBA" id="ARBA00004123"/>
    </source>
</evidence>
<dbReference type="InParanoid" id="F6S0Y6"/>
<keyword evidence="3" id="KW-0677">Repeat</keyword>
<dbReference type="GO" id="GO:0000981">
    <property type="term" value="F:DNA-binding transcription factor activity, RNA polymerase II-specific"/>
    <property type="evidence" value="ECO:0000318"/>
    <property type="project" value="GO_Central"/>
</dbReference>
<sequence length="461" mass="52161">MADEIKRGSTVTSICRNLKLGKSNNKRLNLGEDSKQRKGISNCSWLLVGEDGTVLLEAPAEREQIRQCNFTSINPKRGYLDKREQSILRKDRRSTREPPEIQEKLSLNLDLPLAPNYFGPNEDENEQALDLTKNSRKPDSPSSCDSNPRTSAFSIRDIISLSPTPPCGENTHRDRINEGNIGETTEYNQDQFEDCLQIKTEPSFMSTRSTAHSKESFRLKTSNADSAYGSSPDEVTCPPFPSSGQSGRDSFHIQPTSAQHPSFLSGGSNMSDLDALYLTSRRLGRVGAGVGGDEEEEADDQNLDHPHSNTSRETPRLCNFFTGQSRVRKHRHLSCRSTPTPSMRYSDPSSPEESIFTLSELEGGFSSSKKRRIHFCDFEGCEKAYTKSSHLKAHRRTHTGEKPYRCTWEGCTWKFARSDELTRHYRKHTGYKPFRCRQCERAFSRSDHLALHMKRHQLSSA</sequence>
<evidence type="ECO:0000256" key="5">
    <source>
        <dbReference type="ARBA" id="ARBA00022833"/>
    </source>
</evidence>
<dbReference type="OMA" id="YKPFRCR"/>
<evidence type="ECO:0000313" key="10">
    <source>
        <dbReference type="Ensembl" id="ENSCINP00000018840.3"/>
    </source>
</evidence>
<proteinExistence type="predicted"/>
<dbReference type="Gene3D" id="3.30.160.60">
    <property type="entry name" value="Classic Zinc Finger"/>
    <property type="match status" value="3"/>
</dbReference>
<feature type="compositionally biased region" description="Polar residues" evidence="8">
    <location>
        <begin position="140"/>
        <end position="153"/>
    </location>
</feature>
<evidence type="ECO:0000256" key="6">
    <source>
        <dbReference type="ARBA" id="ARBA00023242"/>
    </source>
</evidence>
<dbReference type="Ensembl" id="ENSCINT00000018840.3">
    <property type="protein sequence ID" value="ENSCINP00000018840.3"/>
    <property type="gene ID" value="ENSCING00000014976.2"/>
</dbReference>
<dbReference type="STRING" id="7719.ENSCINP00000018840"/>
<feature type="region of interest" description="Disordered" evidence="8">
    <location>
        <begin position="132"/>
        <end position="188"/>
    </location>
</feature>
<comment type="subcellular location">
    <subcellularLocation>
        <location evidence="1">Nucleus</location>
    </subcellularLocation>
</comment>
<feature type="compositionally biased region" description="Basic and acidic residues" evidence="8">
    <location>
        <begin position="81"/>
        <end position="103"/>
    </location>
</feature>
<dbReference type="GO" id="GO:0000978">
    <property type="term" value="F:RNA polymerase II cis-regulatory region sequence-specific DNA binding"/>
    <property type="evidence" value="ECO:0000318"/>
    <property type="project" value="GO_Central"/>
</dbReference>
<dbReference type="AlphaFoldDB" id="F6S0Y6"/>
<dbReference type="Proteomes" id="UP000008144">
    <property type="component" value="Unassembled WGS sequence"/>
</dbReference>
<dbReference type="GeneTree" id="ENSGT00940000163957"/>
<dbReference type="GO" id="GO:0006357">
    <property type="term" value="P:regulation of transcription by RNA polymerase II"/>
    <property type="evidence" value="ECO:0000318"/>
    <property type="project" value="GO_Central"/>
</dbReference>
<feature type="region of interest" description="Disordered" evidence="8">
    <location>
        <begin position="331"/>
        <end position="351"/>
    </location>
</feature>
<feature type="domain" description="C2H2-type" evidence="9">
    <location>
        <begin position="404"/>
        <end position="433"/>
    </location>
</feature>